<keyword evidence="3" id="KW-0129">CBS domain</keyword>
<dbReference type="SUPFAM" id="SSF54631">
    <property type="entry name" value="CBS-domain pair"/>
    <property type="match status" value="1"/>
</dbReference>
<dbReference type="Gene3D" id="3.90.1280.20">
    <property type="match status" value="1"/>
</dbReference>
<evidence type="ECO:0000259" key="6">
    <source>
        <dbReference type="PROSITE" id="PS51371"/>
    </source>
</evidence>
<name>A0A9D2I018_9LACT</name>
<dbReference type="AlphaFoldDB" id="A0A9D2I018"/>
<protein>
    <submittedName>
        <fullName evidence="8">Hemolysin family protein</fullName>
    </submittedName>
</protein>
<dbReference type="PROSITE" id="PS51846">
    <property type="entry name" value="CNNM"/>
    <property type="match status" value="1"/>
</dbReference>
<keyword evidence="4 5" id="KW-0472">Membrane</keyword>
<keyword evidence="4 5" id="KW-1133">Transmembrane helix</keyword>
<accession>A0A9D2I018</accession>
<comment type="caution">
    <text evidence="8">The sequence shown here is derived from an EMBL/GenBank/DDBJ whole genome shotgun (WGS) entry which is preliminary data.</text>
</comment>
<dbReference type="Pfam" id="PF00571">
    <property type="entry name" value="CBS"/>
    <property type="match status" value="1"/>
</dbReference>
<dbReference type="PANTHER" id="PTHR43099">
    <property type="entry name" value="UPF0053 PROTEIN YRKA"/>
    <property type="match status" value="1"/>
</dbReference>
<keyword evidence="2" id="KW-1003">Cell membrane</keyword>
<dbReference type="GO" id="GO:0005886">
    <property type="term" value="C:plasma membrane"/>
    <property type="evidence" value="ECO:0007669"/>
    <property type="project" value="UniProtKB-SubCell"/>
</dbReference>
<feature type="transmembrane region" description="Helical" evidence="5">
    <location>
        <begin position="98"/>
        <end position="119"/>
    </location>
</feature>
<reference evidence="8" key="2">
    <citation type="submission" date="2021-04" db="EMBL/GenBank/DDBJ databases">
        <authorList>
            <person name="Gilroy R."/>
        </authorList>
    </citation>
    <scope>NUCLEOTIDE SEQUENCE</scope>
    <source>
        <strain evidence="8">CHK171-505</strain>
    </source>
</reference>
<dbReference type="Proteomes" id="UP000886856">
    <property type="component" value="Unassembled WGS sequence"/>
</dbReference>
<dbReference type="InterPro" id="IPR046342">
    <property type="entry name" value="CBS_dom_sf"/>
</dbReference>
<evidence type="ECO:0000313" key="9">
    <source>
        <dbReference type="Proteomes" id="UP000886856"/>
    </source>
</evidence>
<dbReference type="PROSITE" id="PS51371">
    <property type="entry name" value="CBS"/>
    <property type="match status" value="1"/>
</dbReference>
<dbReference type="Gene3D" id="3.10.580.10">
    <property type="entry name" value="CBS-domain"/>
    <property type="match status" value="1"/>
</dbReference>
<organism evidence="8 9">
    <name type="scientific">Candidatus Jeotgalibaca merdavium</name>
    <dbReference type="NCBI Taxonomy" id="2838627"/>
    <lineage>
        <taxon>Bacteria</taxon>
        <taxon>Bacillati</taxon>
        <taxon>Bacillota</taxon>
        <taxon>Bacilli</taxon>
        <taxon>Lactobacillales</taxon>
        <taxon>Carnobacteriaceae</taxon>
        <taxon>Jeotgalibaca</taxon>
    </lineage>
</organism>
<evidence type="ECO:0000256" key="3">
    <source>
        <dbReference type="PROSITE-ProRule" id="PRU00703"/>
    </source>
</evidence>
<comment type="subcellular location">
    <subcellularLocation>
        <location evidence="1">Cell membrane</location>
        <topology evidence="1">Multi-pass membrane protein</topology>
    </subcellularLocation>
</comment>
<keyword evidence="4 5" id="KW-0812">Transmembrane</keyword>
<dbReference type="EMBL" id="DWYW01000062">
    <property type="protein sequence ID" value="HJA89755.1"/>
    <property type="molecule type" value="Genomic_DNA"/>
</dbReference>
<reference evidence="8" key="1">
    <citation type="journal article" date="2021" name="PeerJ">
        <title>Extensive microbial diversity within the chicken gut microbiome revealed by metagenomics and culture.</title>
        <authorList>
            <person name="Gilroy R."/>
            <person name="Ravi A."/>
            <person name="Getino M."/>
            <person name="Pursley I."/>
            <person name="Horton D.L."/>
            <person name="Alikhan N.F."/>
            <person name="Baker D."/>
            <person name="Gharbi K."/>
            <person name="Hall N."/>
            <person name="Watson M."/>
            <person name="Adriaenssens E.M."/>
            <person name="Foster-Nyarko E."/>
            <person name="Jarju S."/>
            <person name="Secka A."/>
            <person name="Antonio M."/>
            <person name="Oren A."/>
            <person name="Chaudhuri R.R."/>
            <person name="La Ragione R."/>
            <person name="Hildebrand F."/>
            <person name="Pallen M.J."/>
        </authorList>
    </citation>
    <scope>NUCLEOTIDE SEQUENCE</scope>
    <source>
        <strain evidence="8">CHK171-505</strain>
    </source>
</reference>
<dbReference type="InterPro" id="IPR002550">
    <property type="entry name" value="CNNM"/>
</dbReference>
<dbReference type="Pfam" id="PF01595">
    <property type="entry name" value="CNNM"/>
    <property type="match status" value="1"/>
</dbReference>
<feature type="domain" description="CBS" evidence="6">
    <location>
        <begin position="221"/>
        <end position="273"/>
    </location>
</feature>
<evidence type="ECO:0000256" key="2">
    <source>
        <dbReference type="ARBA" id="ARBA00022475"/>
    </source>
</evidence>
<evidence type="ECO:0000259" key="7">
    <source>
        <dbReference type="PROSITE" id="PS51846"/>
    </source>
</evidence>
<dbReference type="PANTHER" id="PTHR43099:SF2">
    <property type="entry name" value="UPF0053 PROTEIN YRKA"/>
    <property type="match status" value="1"/>
</dbReference>
<evidence type="ECO:0000256" key="1">
    <source>
        <dbReference type="ARBA" id="ARBA00004651"/>
    </source>
</evidence>
<evidence type="ECO:0000313" key="8">
    <source>
        <dbReference type="EMBL" id="HJA89755.1"/>
    </source>
</evidence>
<feature type="domain" description="CNNM transmembrane" evidence="7">
    <location>
        <begin position="1"/>
        <end position="202"/>
    </location>
</feature>
<evidence type="ECO:0000256" key="5">
    <source>
        <dbReference type="SAM" id="Phobius"/>
    </source>
</evidence>
<gene>
    <name evidence="8" type="ORF">H9948_03085</name>
</gene>
<dbReference type="InterPro" id="IPR000644">
    <property type="entry name" value="CBS_dom"/>
</dbReference>
<feature type="non-terminal residue" evidence="8">
    <location>
        <position position="273"/>
    </location>
</feature>
<sequence length="273" mass="30918">MSITSGLILFFVILFIASFFVMSEYVLVRIRPSRLDFLINNGNKQAQILKNMTVKLDTYLSATQLGVTITSLGLGWLGDPTFKRIFDNLLGNFTLPRQVSTILSFVISFVILTAIQVIIGELVPKNIAITKTEQLGLKLARPLNSWYKVMYPLIFILNKTANGISKGLGFQTFSESDDNVSEEELRMIMSESLKSGEINHEEYQYVENVFDFDERMAREIMVPRTEMAVLWAEDSLEDIAATVQKERYTRYPVVEGDKDNILGTINAKEIFAA</sequence>
<evidence type="ECO:0000256" key="4">
    <source>
        <dbReference type="PROSITE-ProRule" id="PRU01193"/>
    </source>
</evidence>
<dbReference type="InterPro" id="IPR051676">
    <property type="entry name" value="UPF0053_domain"/>
</dbReference>
<feature type="transmembrane region" description="Helical" evidence="5">
    <location>
        <begin position="59"/>
        <end position="78"/>
    </location>
</feature>
<proteinExistence type="predicted"/>
<feature type="transmembrane region" description="Helical" evidence="5">
    <location>
        <begin position="6"/>
        <end position="28"/>
    </location>
</feature>